<evidence type="ECO:0000256" key="4">
    <source>
        <dbReference type="ARBA" id="ARBA00022679"/>
    </source>
</evidence>
<evidence type="ECO:0000256" key="3">
    <source>
        <dbReference type="ARBA" id="ARBA00022475"/>
    </source>
</evidence>
<dbReference type="AlphaFoldDB" id="A0A9X4L474"/>
<dbReference type="Gene3D" id="3.40.50.2000">
    <property type="entry name" value="Glycogen Phosphorylase B"/>
    <property type="match status" value="2"/>
</dbReference>
<keyword evidence="6" id="KW-0472">Membrane</keyword>
<dbReference type="PANTHER" id="PTHR37316">
    <property type="entry name" value="TEICHOIC ACID GLYCEROL-PHOSPHATE PRIMASE"/>
    <property type="match status" value="1"/>
</dbReference>
<comment type="subcellular location">
    <subcellularLocation>
        <location evidence="1">Cell membrane</location>
        <topology evidence="1">Peripheral membrane protein</topology>
    </subcellularLocation>
</comment>
<feature type="domain" description="Glycosyl transferase family 1" evidence="7">
    <location>
        <begin position="162"/>
        <end position="299"/>
    </location>
</feature>
<dbReference type="Gene3D" id="3.40.50.11820">
    <property type="match status" value="1"/>
</dbReference>
<gene>
    <name evidence="8" type="ORF">M4L89_07630</name>
</gene>
<comment type="similarity">
    <text evidence="2">Belongs to the CDP-glycerol glycerophosphotransferase family.</text>
</comment>
<keyword evidence="3" id="KW-1003">Cell membrane</keyword>
<dbReference type="InterPro" id="IPR043149">
    <property type="entry name" value="TagF_N"/>
</dbReference>
<reference evidence="8" key="1">
    <citation type="submission" date="2022-05" db="EMBL/GenBank/DDBJ databases">
        <title>Comparative genomics of Staphylococcus equorum isolates.</title>
        <authorList>
            <person name="Luelf R.H."/>
        </authorList>
    </citation>
    <scope>NUCLEOTIDE SEQUENCE</scope>
    <source>
        <strain evidence="8">TMW 2.2497</strain>
    </source>
</reference>
<organism evidence="8 9">
    <name type="scientific">Staphylococcus equorum</name>
    <dbReference type="NCBI Taxonomy" id="246432"/>
    <lineage>
        <taxon>Bacteria</taxon>
        <taxon>Bacillati</taxon>
        <taxon>Bacillota</taxon>
        <taxon>Bacilli</taxon>
        <taxon>Bacillales</taxon>
        <taxon>Staphylococcaceae</taxon>
        <taxon>Staphylococcus</taxon>
    </lineage>
</organism>
<dbReference type="GO" id="GO:0047355">
    <property type="term" value="F:CDP-glycerol glycerophosphotransferase activity"/>
    <property type="evidence" value="ECO:0007669"/>
    <property type="project" value="InterPro"/>
</dbReference>
<evidence type="ECO:0000256" key="1">
    <source>
        <dbReference type="ARBA" id="ARBA00004202"/>
    </source>
</evidence>
<keyword evidence="9" id="KW-1185">Reference proteome</keyword>
<evidence type="ECO:0000259" key="7">
    <source>
        <dbReference type="Pfam" id="PF00534"/>
    </source>
</evidence>
<dbReference type="RefSeq" id="WP_277583197.1">
    <property type="nucleotide sequence ID" value="NZ_CP188077.1"/>
</dbReference>
<evidence type="ECO:0000256" key="5">
    <source>
        <dbReference type="ARBA" id="ARBA00022944"/>
    </source>
</evidence>
<dbReference type="Gene3D" id="3.40.50.12580">
    <property type="match status" value="1"/>
</dbReference>
<evidence type="ECO:0000256" key="2">
    <source>
        <dbReference type="ARBA" id="ARBA00010488"/>
    </source>
</evidence>
<evidence type="ECO:0000313" key="8">
    <source>
        <dbReference type="EMBL" id="MDG0846093.1"/>
    </source>
</evidence>
<keyword evidence="5" id="KW-0777">Teichoic acid biosynthesis</keyword>
<keyword evidence="4" id="KW-0808">Transferase</keyword>
<dbReference type="InterPro" id="IPR001296">
    <property type="entry name" value="Glyco_trans_1"/>
</dbReference>
<dbReference type="Pfam" id="PF00534">
    <property type="entry name" value="Glycos_transf_1"/>
    <property type="match status" value="1"/>
</dbReference>
<dbReference type="PANTHER" id="PTHR37316:SF3">
    <property type="entry name" value="TEICHOIC ACID GLYCEROL-PHOSPHATE TRANSFERASE"/>
    <property type="match status" value="1"/>
</dbReference>
<comment type="caution">
    <text evidence="8">The sequence shown here is derived from an EMBL/GenBank/DDBJ whole genome shotgun (WGS) entry which is preliminary data.</text>
</comment>
<dbReference type="Pfam" id="PF04464">
    <property type="entry name" value="Glyphos_transf"/>
    <property type="match status" value="1"/>
</dbReference>
<dbReference type="InterPro" id="IPR051612">
    <property type="entry name" value="Teichoic_Acid_Biosynth"/>
</dbReference>
<evidence type="ECO:0000256" key="6">
    <source>
        <dbReference type="ARBA" id="ARBA00023136"/>
    </source>
</evidence>
<dbReference type="EMBL" id="JAMBQA010000003">
    <property type="protein sequence ID" value="MDG0846093.1"/>
    <property type="molecule type" value="Genomic_DNA"/>
</dbReference>
<dbReference type="Proteomes" id="UP001152422">
    <property type="component" value="Unassembled WGS sequence"/>
</dbReference>
<dbReference type="GO" id="GO:0019350">
    <property type="term" value="P:teichoic acid biosynthetic process"/>
    <property type="evidence" value="ECO:0007669"/>
    <property type="project" value="UniProtKB-KW"/>
</dbReference>
<sequence>MNINIVGFNIFSKGGTSRSNINLIKAFLNKGHTVNYFNYNNFEINQITKLIIHEDIDYANFRVFQLNNPKALADGDILIITREDLFKYARSVKEEKNNIKIVGEIHGPLEYINDDIDLCLDAIDSIRVSTPSIKEKFQKKYKFKSVFNQYVNAEHVDICDKPINTKRNFLIKSRFEDGVKDISYIIKLMNYIVNNRNYEDIHLYIIGYGPSENLYKNLVRYYNLDHNVFINEKEPLNYIYISTSHYETLGYSILETIMLGNRALIYPGRDDVLKEIYSKYHCIEFLQKDIVEDSKKLLTLLNHKYTSEDRIKDVTYLTNEFKNDSYIDEYISKIAEHENQQTFLTTNKEIKYNIDQSDTKLNKLNSKRDLYEKLKKNKMLKHLLTNNYFFKKMKSFYNYRKNKLQVKVLDKIEPEETKVFIESFHGNNFSGDPKYIALKIKELYKEKKIFVSSINSLVDIEIRNHGFIPVRFGTDQYVKSFRRCKYVFMNGNSWDKVYKHDKQVFIQTWHGFPLKKMVNDLENNQDKELQLKQFLPRMNKWDYLFTSSDINKLLLKSAFKLEENNHLNILTLGAPRNEYLLEHNNDFEKTRILNKYMIKDFENKTIILYCPTWRNDERESLTNMDLRLLLDYLPKDYEIIVKLHPNESKLRNKYNNLSSRIHCFYNEFIDIQELYIIADAMITDYSSTIFDYAHLSKPIFLLQEDDKNYQNDVGFYFDIFELGDFPEVPSDERQLANQLKNIKNIQYSKLINRLMTKDKHDTSKKILKEVFS</sequence>
<evidence type="ECO:0000313" key="9">
    <source>
        <dbReference type="Proteomes" id="UP001152422"/>
    </source>
</evidence>
<accession>A0A9X4L474</accession>
<dbReference type="SUPFAM" id="SSF53756">
    <property type="entry name" value="UDP-Glycosyltransferase/glycogen phosphorylase"/>
    <property type="match status" value="2"/>
</dbReference>
<protein>
    <submittedName>
        <fullName evidence="8">CDP-glycerol glycerophosphotransferase family protein</fullName>
    </submittedName>
</protein>
<dbReference type="GO" id="GO:0005886">
    <property type="term" value="C:plasma membrane"/>
    <property type="evidence" value="ECO:0007669"/>
    <property type="project" value="UniProtKB-SubCell"/>
</dbReference>
<dbReference type="InterPro" id="IPR007554">
    <property type="entry name" value="Glycerophosphate_synth"/>
</dbReference>
<dbReference type="GO" id="GO:0016757">
    <property type="term" value="F:glycosyltransferase activity"/>
    <property type="evidence" value="ECO:0007669"/>
    <property type="project" value="InterPro"/>
</dbReference>
<dbReference type="InterPro" id="IPR043148">
    <property type="entry name" value="TagF_C"/>
</dbReference>
<proteinExistence type="inferred from homology"/>
<name>A0A9X4L474_9STAP</name>